<evidence type="ECO:0000256" key="3">
    <source>
        <dbReference type="ARBA" id="ARBA00022989"/>
    </source>
</evidence>
<keyword evidence="9" id="KW-1185">Reference proteome</keyword>
<feature type="transmembrane region" description="Helical" evidence="6">
    <location>
        <begin position="184"/>
        <end position="206"/>
    </location>
</feature>
<proteinExistence type="predicted"/>
<evidence type="ECO:0000256" key="5">
    <source>
        <dbReference type="SAM" id="MobiDB-lite"/>
    </source>
</evidence>
<accession>A0A3N4HD25</accession>
<feature type="compositionally biased region" description="Polar residues" evidence="5">
    <location>
        <begin position="422"/>
        <end position="431"/>
    </location>
</feature>
<dbReference type="PANTHER" id="PTHR47804:SF1">
    <property type="entry name" value="DUF2421 DOMAIN-CONTAINING PROTEIN"/>
    <property type="match status" value="1"/>
</dbReference>
<dbReference type="PANTHER" id="PTHR47804">
    <property type="entry name" value="60S RIBOSOMAL PROTEIN L19"/>
    <property type="match status" value="1"/>
</dbReference>
<evidence type="ECO:0000256" key="4">
    <source>
        <dbReference type="ARBA" id="ARBA00023136"/>
    </source>
</evidence>
<gene>
    <name evidence="8" type="ORF">BJ508DRAFT_419580</name>
</gene>
<evidence type="ECO:0000313" key="8">
    <source>
        <dbReference type="EMBL" id="RPA72222.1"/>
    </source>
</evidence>
<dbReference type="STRING" id="1160509.A0A3N4HD25"/>
<dbReference type="InterPro" id="IPR049453">
    <property type="entry name" value="Memb_transporter_dom"/>
</dbReference>
<organism evidence="8 9">
    <name type="scientific">Ascobolus immersus RN42</name>
    <dbReference type="NCBI Taxonomy" id="1160509"/>
    <lineage>
        <taxon>Eukaryota</taxon>
        <taxon>Fungi</taxon>
        <taxon>Dikarya</taxon>
        <taxon>Ascomycota</taxon>
        <taxon>Pezizomycotina</taxon>
        <taxon>Pezizomycetes</taxon>
        <taxon>Pezizales</taxon>
        <taxon>Ascobolaceae</taxon>
        <taxon>Ascobolus</taxon>
    </lineage>
</organism>
<protein>
    <recommendedName>
        <fullName evidence="7">Integral membrane bound transporter domain-containing protein</fullName>
    </recommendedName>
</protein>
<dbReference type="Pfam" id="PF13515">
    <property type="entry name" value="FUSC_2"/>
    <property type="match status" value="1"/>
</dbReference>
<feature type="domain" description="Integral membrane bound transporter" evidence="7">
    <location>
        <begin position="678"/>
        <end position="814"/>
    </location>
</feature>
<evidence type="ECO:0000313" key="9">
    <source>
        <dbReference type="Proteomes" id="UP000275078"/>
    </source>
</evidence>
<feature type="transmembrane region" description="Helical" evidence="6">
    <location>
        <begin position="251"/>
        <end position="273"/>
    </location>
</feature>
<dbReference type="EMBL" id="ML119872">
    <property type="protein sequence ID" value="RPA72222.1"/>
    <property type="molecule type" value="Genomic_DNA"/>
</dbReference>
<name>A0A3N4HD25_ASCIM</name>
<comment type="subcellular location">
    <subcellularLocation>
        <location evidence="1">Membrane</location>
        <topology evidence="1">Multi-pass membrane protein</topology>
    </subcellularLocation>
</comment>
<evidence type="ECO:0000256" key="1">
    <source>
        <dbReference type="ARBA" id="ARBA00004141"/>
    </source>
</evidence>
<dbReference type="InterPro" id="IPR052430">
    <property type="entry name" value="IVT-Associated"/>
</dbReference>
<keyword evidence="2 6" id="KW-0812">Transmembrane</keyword>
<feature type="transmembrane region" description="Helical" evidence="6">
    <location>
        <begin position="213"/>
        <end position="231"/>
    </location>
</feature>
<feature type="transmembrane region" description="Helical" evidence="6">
    <location>
        <begin position="757"/>
        <end position="776"/>
    </location>
</feature>
<dbReference type="AlphaFoldDB" id="A0A3N4HD25"/>
<sequence>MSSPILRRSSSDRDGLFKPLSRVASVIVPNTGEFIHRAGVSSRAWTLRSGDTTPRDYDSETEYLLPPHDGPTHRPRFHRLKRRIAWAKKKIALVNHPTARKMIKCGLAYWIGSLACFIPQVSHFLGRSRNKHLVATISVYFNPAKTQGNMSQATQFAFLAFAYSSIVDLMSMSLAAGFDELGLIQLGHMIILLVFCCGGLGLIGWAKHYMANPLFGTACSLASTSIITILTKENALMQGDIAWQVLRQNTLTVIMAVVISNLVCHLLWPIYAVDEMKDIMVKSTDAFSTMLSLITKAFLEGSEHYIRDAEFENATSKHKAVFTTLSKKLVETKHEHYLKGEVKEYEMEVKLVECMQRIAQHIGGLRSAASTQFYLLKMNEKQKSTLPSHVPTPEGLRTRLSELSTMGEMFSPPIDSPIASRLASSRVSTANGPRPSLPIVEEGPSGSGTESEDVCPVEVFEEFISHLGPPMKSLAFTMKTILDQLPFSKMHDSSDYEIDINPHFRPSLISAIDLFAKSRTESLEQLYSTPEASLVRDVENAADIEEILAACSYFSFCLEDLAQELVTFLDILHDLDYVIDHPARSWEWLKFWKRFSKQKVAPKVEAPKPTAHLTELLKFPAKTKTIPNVAQNEKIPFTYKIWRGLKLFRRDDVRFGIKVGLGAGLFALPAFIPYTRPFYSHWHGEWGLVSYMVVMSLTQGQTNSSSFYRVLGTTIGACLAVVVWTVFSHDPVALSIAGFLISLPCFYIVLTWKQGTFGRFILLTYNISALYTYTVYLEDRPDDPNEGELDPIITQIAFHRTFSVITGVLWALFINRQFWPISARKKLRGGLSLLWLRLALIWSRDPLSPLLTGNDAALDLLRNSDHGLQRALLKIQGYLDQSPHEFRLKGPFPVAEYKTIISCTQSILDSVHGLSVVISQQKKEGLPPILLEVLEETRRERRDLATRLGHLFYVLASSMQLTFPLPEALPKTESVRDRVLAKVSQFRKERLGELEGRGEKELEIIFTYVLVTGKIATALEECIRMVGKLYGRLEEEMLEI</sequence>
<dbReference type="GO" id="GO:0016020">
    <property type="term" value="C:membrane"/>
    <property type="evidence" value="ECO:0007669"/>
    <property type="project" value="UniProtKB-SubCell"/>
</dbReference>
<dbReference type="PRINTS" id="PR02047">
    <property type="entry name" value="BREFELDNASP4"/>
</dbReference>
<dbReference type="InterPro" id="IPR023244">
    <property type="entry name" value="Brefeldin_A-sensitivity_4"/>
</dbReference>
<reference evidence="8 9" key="1">
    <citation type="journal article" date="2018" name="Nat. Ecol. Evol.">
        <title>Pezizomycetes genomes reveal the molecular basis of ectomycorrhizal truffle lifestyle.</title>
        <authorList>
            <person name="Murat C."/>
            <person name="Payen T."/>
            <person name="Noel B."/>
            <person name="Kuo A."/>
            <person name="Morin E."/>
            <person name="Chen J."/>
            <person name="Kohler A."/>
            <person name="Krizsan K."/>
            <person name="Balestrini R."/>
            <person name="Da Silva C."/>
            <person name="Montanini B."/>
            <person name="Hainaut M."/>
            <person name="Levati E."/>
            <person name="Barry K.W."/>
            <person name="Belfiori B."/>
            <person name="Cichocki N."/>
            <person name="Clum A."/>
            <person name="Dockter R.B."/>
            <person name="Fauchery L."/>
            <person name="Guy J."/>
            <person name="Iotti M."/>
            <person name="Le Tacon F."/>
            <person name="Lindquist E.A."/>
            <person name="Lipzen A."/>
            <person name="Malagnac F."/>
            <person name="Mello A."/>
            <person name="Molinier V."/>
            <person name="Miyauchi S."/>
            <person name="Poulain J."/>
            <person name="Riccioni C."/>
            <person name="Rubini A."/>
            <person name="Sitrit Y."/>
            <person name="Splivallo R."/>
            <person name="Traeger S."/>
            <person name="Wang M."/>
            <person name="Zifcakova L."/>
            <person name="Wipf D."/>
            <person name="Zambonelli A."/>
            <person name="Paolocci F."/>
            <person name="Nowrousian M."/>
            <person name="Ottonello S."/>
            <person name="Baldrian P."/>
            <person name="Spatafora J.W."/>
            <person name="Henrissat B."/>
            <person name="Nagy L.G."/>
            <person name="Aury J.M."/>
            <person name="Wincker P."/>
            <person name="Grigoriev I.V."/>
            <person name="Bonfante P."/>
            <person name="Martin F.M."/>
        </authorList>
    </citation>
    <scope>NUCLEOTIDE SEQUENCE [LARGE SCALE GENOMIC DNA]</scope>
    <source>
        <strain evidence="8 9">RN42</strain>
    </source>
</reference>
<feature type="transmembrane region" description="Helical" evidence="6">
    <location>
        <begin position="156"/>
        <end position="178"/>
    </location>
</feature>
<evidence type="ECO:0000259" key="7">
    <source>
        <dbReference type="Pfam" id="PF13515"/>
    </source>
</evidence>
<evidence type="ECO:0000256" key="6">
    <source>
        <dbReference type="SAM" id="Phobius"/>
    </source>
</evidence>
<feature type="transmembrane region" description="Helical" evidence="6">
    <location>
        <begin position="796"/>
        <end position="815"/>
    </location>
</feature>
<feature type="region of interest" description="Disordered" evidence="5">
    <location>
        <begin position="422"/>
        <end position="452"/>
    </location>
</feature>
<keyword evidence="4 6" id="KW-0472">Membrane</keyword>
<evidence type="ECO:0000256" key="2">
    <source>
        <dbReference type="ARBA" id="ARBA00022692"/>
    </source>
</evidence>
<dbReference type="Proteomes" id="UP000275078">
    <property type="component" value="Unassembled WGS sequence"/>
</dbReference>
<keyword evidence="3 6" id="KW-1133">Transmembrane helix</keyword>
<feature type="transmembrane region" description="Helical" evidence="6">
    <location>
        <begin position="678"/>
        <end position="695"/>
    </location>
</feature>
<feature type="transmembrane region" description="Helical" evidence="6">
    <location>
        <begin position="732"/>
        <end position="750"/>
    </location>
</feature>
<feature type="transmembrane region" description="Helical" evidence="6">
    <location>
        <begin position="707"/>
        <end position="726"/>
    </location>
</feature>
<dbReference type="OrthoDB" id="68611at2759"/>
<feature type="transmembrane region" description="Helical" evidence="6">
    <location>
        <begin position="655"/>
        <end position="672"/>
    </location>
</feature>